<evidence type="ECO:0000313" key="1">
    <source>
        <dbReference type="EMBL" id="DAA04155.1"/>
    </source>
</evidence>
<protein>
    <submittedName>
        <fullName evidence="1">HDC14382</fullName>
    </submittedName>
</protein>
<gene>
    <name evidence="1" type="ORF">HDC14382</name>
</gene>
<name>Q6IJR7_DROME</name>
<sequence>MARQRRDSHIKLNINLLQISSACNFYLNFALGPLLHVEDKSMCISKDEKIIVSSSITQHLSQCEAQRHAYLMPNNVHTGPSTRRTNDEPTSSIIVAASCQSGCPESEVSG</sequence>
<dbReference type="PROSITE" id="PS51257">
    <property type="entry name" value="PROKAR_LIPOPROTEIN"/>
    <property type="match status" value="1"/>
</dbReference>
<reference evidence="1" key="1">
    <citation type="journal article" date="2003" name="Genome Biol.">
        <title>An integrated gene annotation and transcriptional profiling approach towards the full gene content of the Drosophila genome.</title>
        <authorList>
            <person name="Hild M."/>
            <person name="Beckmann B."/>
            <person name="Haas S.A."/>
            <person name="Koch B."/>
            <person name="Solovyev V."/>
            <person name="Busold C."/>
            <person name="Fellenberg K."/>
            <person name="Boutros M."/>
            <person name="Vingron M."/>
            <person name="Sauer F."/>
            <person name="Hoheisel J.D."/>
            <person name="Paro R."/>
        </authorList>
    </citation>
    <scope>NUCLEOTIDE SEQUENCE</scope>
</reference>
<organism evidence="1">
    <name type="scientific">Drosophila melanogaster</name>
    <name type="common">Fruit fly</name>
    <dbReference type="NCBI Taxonomy" id="7227"/>
    <lineage>
        <taxon>Eukaryota</taxon>
        <taxon>Metazoa</taxon>
        <taxon>Ecdysozoa</taxon>
        <taxon>Arthropoda</taxon>
        <taxon>Hexapoda</taxon>
        <taxon>Insecta</taxon>
        <taxon>Pterygota</taxon>
        <taxon>Neoptera</taxon>
        <taxon>Endopterygota</taxon>
        <taxon>Diptera</taxon>
        <taxon>Brachycera</taxon>
        <taxon>Muscomorpha</taxon>
        <taxon>Ephydroidea</taxon>
        <taxon>Drosophilidae</taxon>
        <taxon>Drosophila</taxon>
        <taxon>Sophophora</taxon>
    </lineage>
</organism>
<dbReference type="EMBL" id="BK002649">
    <property type="protein sequence ID" value="DAA04155.1"/>
    <property type="molecule type" value="Genomic_DNA"/>
</dbReference>
<accession>Q6IJR7</accession>
<dbReference type="AlphaFoldDB" id="Q6IJR7"/>
<proteinExistence type="predicted"/>